<dbReference type="InterPro" id="IPR011989">
    <property type="entry name" value="ARM-like"/>
</dbReference>
<comment type="similarity">
    <text evidence="1">Belongs to the IFRD family.</text>
</comment>
<dbReference type="Pfam" id="PF05004">
    <property type="entry name" value="IFRD"/>
    <property type="match status" value="1"/>
</dbReference>
<dbReference type="EnsemblMetazoa" id="CapteT157237">
    <property type="protein sequence ID" value="CapteP157237"/>
    <property type="gene ID" value="CapteG157237"/>
</dbReference>
<dbReference type="OMA" id="HISGRHI"/>
<evidence type="ECO:0008006" key="8">
    <source>
        <dbReference type="Google" id="ProtNLM"/>
    </source>
</evidence>
<feature type="compositionally biased region" description="Polar residues" evidence="2">
    <location>
        <begin position="34"/>
        <end position="45"/>
    </location>
</feature>
<dbReference type="Pfam" id="PF04836">
    <property type="entry name" value="IFRD_C"/>
    <property type="match status" value="1"/>
</dbReference>
<dbReference type="PANTHER" id="PTHR12354:SF1">
    <property type="entry name" value="INTERFERON-RELATED DEVELOPMENTAL REGULATOR 1"/>
    <property type="match status" value="1"/>
</dbReference>
<dbReference type="EMBL" id="AMQN01005493">
    <property type="status" value="NOT_ANNOTATED_CDS"/>
    <property type="molecule type" value="Genomic_DNA"/>
</dbReference>
<dbReference type="InterPro" id="IPR016024">
    <property type="entry name" value="ARM-type_fold"/>
</dbReference>
<protein>
    <recommendedName>
        <fullName evidence="8">Interferon-related developmental regulator N-terminal domain-containing protein</fullName>
    </recommendedName>
</protein>
<reference evidence="5 7" key="2">
    <citation type="journal article" date="2013" name="Nature">
        <title>Insights into bilaterian evolution from three spiralian genomes.</title>
        <authorList>
            <person name="Simakov O."/>
            <person name="Marletaz F."/>
            <person name="Cho S.J."/>
            <person name="Edsinger-Gonzales E."/>
            <person name="Havlak P."/>
            <person name="Hellsten U."/>
            <person name="Kuo D.H."/>
            <person name="Larsson T."/>
            <person name="Lv J."/>
            <person name="Arendt D."/>
            <person name="Savage R."/>
            <person name="Osoegawa K."/>
            <person name="de Jong P."/>
            <person name="Grimwood J."/>
            <person name="Chapman J.A."/>
            <person name="Shapiro H."/>
            <person name="Aerts A."/>
            <person name="Otillar R.P."/>
            <person name="Terry A.Y."/>
            <person name="Boore J.L."/>
            <person name="Grigoriev I.V."/>
            <person name="Lindberg D.R."/>
            <person name="Seaver E.C."/>
            <person name="Weisblat D.A."/>
            <person name="Putnam N.H."/>
            <person name="Rokhsar D.S."/>
        </authorList>
    </citation>
    <scope>NUCLEOTIDE SEQUENCE</scope>
    <source>
        <strain evidence="5 7">I ESC-2004</strain>
    </source>
</reference>
<gene>
    <name evidence="5" type="ORF">CAPTEDRAFT_157237</name>
</gene>
<reference evidence="6" key="3">
    <citation type="submission" date="2015-06" db="UniProtKB">
        <authorList>
            <consortium name="EnsemblMetazoa"/>
        </authorList>
    </citation>
    <scope>IDENTIFICATION</scope>
</reference>
<evidence type="ECO:0000259" key="3">
    <source>
        <dbReference type="Pfam" id="PF04836"/>
    </source>
</evidence>
<name>R7V0Q2_CAPTE</name>
<evidence type="ECO:0000313" key="5">
    <source>
        <dbReference type="EMBL" id="ELU12109.1"/>
    </source>
</evidence>
<dbReference type="OrthoDB" id="18978at2759"/>
<reference evidence="7" key="1">
    <citation type="submission" date="2012-12" db="EMBL/GenBank/DDBJ databases">
        <authorList>
            <person name="Hellsten U."/>
            <person name="Grimwood J."/>
            <person name="Chapman J.A."/>
            <person name="Shapiro H."/>
            <person name="Aerts A."/>
            <person name="Otillar R.P."/>
            <person name="Terry A.Y."/>
            <person name="Boore J.L."/>
            <person name="Simakov O."/>
            <person name="Marletaz F."/>
            <person name="Cho S.-J."/>
            <person name="Edsinger-Gonzales E."/>
            <person name="Havlak P."/>
            <person name="Kuo D.-H."/>
            <person name="Larsson T."/>
            <person name="Lv J."/>
            <person name="Arendt D."/>
            <person name="Savage R."/>
            <person name="Osoegawa K."/>
            <person name="de Jong P."/>
            <person name="Lindberg D.R."/>
            <person name="Seaver E.C."/>
            <person name="Weisblat D.A."/>
            <person name="Putnam N.H."/>
            <person name="Grigoriev I.V."/>
            <person name="Rokhsar D.S."/>
        </authorList>
    </citation>
    <scope>NUCLEOTIDE SEQUENCE</scope>
    <source>
        <strain evidence="7">I ESC-2004</strain>
    </source>
</reference>
<evidence type="ECO:0000313" key="7">
    <source>
        <dbReference type="Proteomes" id="UP000014760"/>
    </source>
</evidence>
<dbReference type="AlphaFoldDB" id="R7V0Q2"/>
<dbReference type="STRING" id="283909.R7V0Q2"/>
<dbReference type="InterPro" id="IPR039777">
    <property type="entry name" value="IFRD"/>
</dbReference>
<organism evidence="5">
    <name type="scientific">Capitella teleta</name>
    <name type="common">Polychaete worm</name>
    <dbReference type="NCBI Taxonomy" id="283909"/>
    <lineage>
        <taxon>Eukaryota</taxon>
        <taxon>Metazoa</taxon>
        <taxon>Spiralia</taxon>
        <taxon>Lophotrochozoa</taxon>
        <taxon>Annelida</taxon>
        <taxon>Polychaeta</taxon>
        <taxon>Sedentaria</taxon>
        <taxon>Scolecida</taxon>
        <taxon>Capitellidae</taxon>
        <taxon>Capitella</taxon>
    </lineage>
</organism>
<evidence type="ECO:0000256" key="1">
    <source>
        <dbReference type="ARBA" id="ARBA00008828"/>
    </source>
</evidence>
<dbReference type="EMBL" id="KB296162">
    <property type="protein sequence ID" value="ELU12109.1"/>
    <property type="molecule type" value="Genomic_DNA"/>
</dbReference>
<dbReference type="FunCoup" id="R7V0Q2">
    <property type="interactions" value="1272"/>
</dbReference>
<sequence length="439" mass="48594">MPKRRGKKEGGSRRGAAPNGLPQSSDEEDHRTPDNASIASSQSDMHSILEDGDVEGRSDEVDEQSAMEEFEEKLKDVIDGLTQKSSKGRTDCLKSLSAAFCKKYISDFIFDRKMTVQDCLERCLKKGKADEQIHAANCLSLLFLQLGASDETEEAFRAVRGLLQTLVLDKSVNIKARAACAQSLGICTFIAGGEIEDVTEAMRSLERVFGASYLKGDGTPPCHSPDVATLHSEALNSWALLLSISSPNVFQGYVNSHLSRVSELLQSGDVDLRITAGETLAVMYEIARDEDSDFVGEDFDELCQTLKQLSTDSNKYIAKKDRKQQRSSFREILRGVEDGDIARNRIQFGIESLMLDSWVMKLHYDSMCTVLGTGMLLHMAENELVRDIFGFGAPIPTNAKPSHKPSRLERHLYNAAAFKARTKVRSKNRDKRSAALAPE</sequence>
<dbReference type="Proteomes" id="UP000014760">
    <property type="component" value="Unassembled WGS sequence"/>
</dbReference>
<evidence type="ECO:0000256" key="2">
    <source>
        <dbReference type="SAM" id="MobiDB-lite"/>
    </source>
</evidence>
<evidence type="ECO:0000313" key="6">
    <source>
        <dbReference type="EnsemblMetazoa" id="CapteP157237"/>
    </source>
</evidence>
<dbReference type="InterPro" id="IPR007701">
    <property type="entry name" value="Interferon-rel_develop_reg_N"/>
</dbReference>
<evidence type="ECO:0000259" key="4">
    <source>
        <dbReference type="Pfam" id="PF05004"/>
    </source>
</evidence>
<dbReference type="SUPFAM" id="SSF48371">
    <property type="entry name" value="ARM repeat"/>
    <property type="match status" value="1"/>
</dbReference>
<keyword evidence="7" id="KW-1185">Reference proteome</keyword>
<dbReference type="Gene3D" id="1.25.10.10">
    <property type="entry name" value="Leucine-rich Repeat Variant"/>
    <property type="match status" value="1"/>
</dbReference>
<accession>R7V0Q2</accession>
<dbReference type="InterPro" id="IPR006921">
    <property type="entry name" value="Interferon-rel_develop_reg_C"/>
</dbReference>
<proteinExistence type="inferred from homology"/>
<feature type="region of interest" description="Disordered" evidence="2">
    <location>
        <begin position="1"/>
        <end position="67"/>
    </location>
</feature>
<feature type="domain" description="Interferon-related developmental regulator C-terminal" evidence="3">
    <location>
        <begin position="382"/>
        <end position="433"/>
    </location>
</feature>
<dbReference type="PANTHER" id="PTHR12354">
    <property type="entry name" value="INTERFERON-RELATED DEVELOPMENTAL REGULATOR"/>
    <property type="match status" value="1"/>
</dbReference>
<feature type="domain" description="Interferon-related developmental regulator N-terminal" evidence="4">
    <location>
        <begin position="36"/>
        <end position="337"/>
    </location>
</feature>
<dbReference type="HOGENOM" id="CLU_031384_1_2_1"/>